<dbReference type="InterPro" id="IPR021462">
    <property type="entry name" value="DUF3114"/>
</dbReference>
<dbReference type="Proteomes" id="UP000004322">
    <property type="component" value="Unassembled WGS sequence"/>
</dbReference>
<dbReference type="STRING" id="873449.STRCR_2036"/>
<sequence>MQLVDGNSVNYAENAEGDYHDKVDANPVSKYDPKVRREVGKNWHNPDTDNSRPDYYDKDQSEVDANDRLKG</sequence>
<organism evidence="2 3">
    <name type="scientific">Streptococcus criceti HS-6</name>
    <dbReference type="NCBI Taxonomy" id="873449"/>
    <lineage>
        <taxon>Bacteria</taxon>
        <taxon>Bacillati</taxon>
        <taxon>Bacillota</taxon>
        <taxon>Bacilli</taxon>
        <taxon>Lactobacillales</taxon>
        <taxon>Streptococcaceae</taxon>
        <taxon>Streptococcus</taxon>
    </lineage>
</organism>
<evidence type="ECO:0000313" key="2">
    <source>
        <dbReference type="EMBL" id="EHI74358.1"/>
    </source>
</evidence>
<dbReference type="EMBL" id="AEUV02000002">
    <property type="protein sequence ID" value="EHI74358.1"/>
    <property type="molecule type" value="Genomic_DNA"/>
</dbReference>
<gene>
    <name evidence="2" type="ORF">STRCR_2036</name>
</gene>
<dbReference type="Pfam" id="PF11311">
    <property type="entry name" value="DUF3114"/>
    <property type="match status" value="1"/>
</dbReference>
<evidence type="ECO:0000313" key="3">
    <source>
        <dbReference type="Proteomes" id="UP000004322"/>
    </source>
</evidence>
<feature type="region of interest" description="Disordered" evidence="1">
    <location>
        <begin position="1"/>
        <end position="71"/>
    </location>
</feature>
<keyword evidence="3" id="KW-1185">Reference proteome</keyword>
<evidence type="ECO:0008006" key="4">
    <source>
        <dbReference type="Google" id="ProtNLM"/>
    </source>
</evidence>
<proteinExistence type="predicted"/>
<dbReference type="AlphaFoldDB" id="G5JRM7"/>
<comment type="caution">
    <text evidence="2">The sequence shown here is derived from an EMBL/GenBank/DDBJ whole genome shotgun (WGS) entry which is preliminary data.</text>
</comment>
<feature type="compositionally biased region" description="Basic and acidic residues" evidence="1">
    <location>
        <begin position="31"/>
        <end position="71"/>
    </location>
</feature>
<protein>
    <recommendedName>
        <fullName evidence="4">DUF3114 domain-containing protein</fullName>
    </recommendedName>
</protein>
<accession>G5JRM7</accession>
<reference evidence="2" key="1">
    <citation type="submission" date="2011-07" db="EMBL/GenBank/DDBJ databases">
        <authorList>
            <person name="Stanhope M.J."/>
            <person name="Durkin A.S."/>
            <person name="Hostetler J."/>
            <person name="Kim M."/>
            <person name="Radune D."/>
            <person name="Singh I."/>
            <person name="Town C.D."/>
        </authorList>
    </citation>
    <scope>NUCLEOTIDE SEQUENCE [LARGE SCALE GENOMIC DNA]</scope>
    <source>
        <strain evidence="2">HS-6</strain>
    </source>
</reference>
<name>G5JRM7_STRCG</name>
<evidence type="ECO:0000256" key="1">
    <source>
        <dbReference type="SAM" id="MobiDB-lite"/>
    </source>
</evidence>
<feature type="compositionally biased region" description="Polar residues" evidence="1">
    <location>
        <begin position="1"/>
        <end position="11"/>
    </location>
</feature>